<reference evidence="18" key="1">
    <citation type="submission" date="2022-10" db="EMBL/GenBank/DDBJ databases">
        <authorList>
            <person name="Chen Y."/>
            <person name="Dougan E. K."/>
            <person name="Chan C."/>
            <person name="Rhodes N."/>
            <person name="Thang M."/>
        </authorList>
    </citation>
    <scope>NUCLEOTIDE SEQUENCE</scope>
</reference>
<feature type="transmembrane region" description="Helical" evidence="16">
    <location>
        <begin position="362"/>
        <end position="381"/>
    </location>
</feature>
<keyword evidence="11" id="KW-0406">Ion transport</keyword>
<accession>A0A9P1BE52</accession>
<dbReference type="SUPFAM" id="SSF51735">
    <property type="entry name" value="NAD(P)-binding Rossmann-fold domains"/>
    <property type="match status" value="1"/>
</dbReference>
<feature type="domain" description="Ketoreductase" evidence="17">
    <location>
        <begin position="778"/>
        <end position="969"/>
    </location>
</feature>
<dbReference type="CDD" id="cd02440">
    <property type="entry name" value="AdoMet_MTases"/>
    <property type="match status" value="1"/>
</dbReference>
<keyword evidence="5 16" id="KW-0812">Transmembrane</keyword>
<dbReference type="PROSITE" id="PS50294">
    <property type="entry name" value="WD_REPEATS_REGION"/>
    <property type="match status" value="3"/>
</dbReference>
<dbReference type="InterPro" id="IPR038377">
    <property type="entry name" value="Na/Glc_symporter_sf"/>
</dbReference>
<keyword evidence="9 16" id="KW-1133">Transmembrane helix</keyword>
<feature type="transmembrane region" description="Helical" evidence="16">
    <location>
        <begin position="387"/>
        <end position="408"/>
    </location>
</feature>
<dbReference type="InterPro" id="IPR020904">
    <property type="entry name" value="Sc_DH/Rdtase_CS"/>
</dbReference>
<evidence type="ECO:0000256" key="15">
    <source>
        <dbReference type="PROSITE-ProRule" id="PRU00221"/>
    </source>
</evidence>
<feature type="repeat" description="WD" evidence="15">
    <location>
        <begin position="1238"/>
        <end position="1269"/>
    </location>
</feature>
<dbReference type="CDD" id="cd00200">
    <property type="entry name" value="WD40"/>
    <property type="match status" value="2"/>
</dbReference>
<evidence type="ECO:0000256" key="5">
    <source>
        <dbReference type="ARBA" id="ARBA00022692"/>
    </source>
</evidence>
<name>A0A9P1BE52_9DINO</name>
<evidence type="ECO:0000313" key="18">
    <source>
        <dbReference type="EMBL" id="CAI3971687.1"/>
    </source>
</evidence>
<dbReference type="InterPro" id="IPR001680">
    <property type="entry name" value="WD40_rpt"/>
</dbReference>
<dbReference type="Gene3D" id="2.130.10.10">
    <property type="entry name" value="YVTN repeat-like/Quinoprotein amine dehydrogenase"/>
    <property type="match status" value="3"/>
</dbReference>
<feature type="repeat" description="WD" evidence="15">
    <location>
        <begin position="1720"/>
        <end position="1755"/>
    </location>
</feature>
<dbReference type="Gene3D" id="1.20.1730.10">
    <property type="entry name" value="Sodium/glucose cotransporter"/>
    <property type="match status" value="1"/>
</dbReference>
<dbReference type="PROSITE" id="PS50283">
    <property type="entry name" value="NA_SOLUT_SYMP_3"/>
    <property type="match status" value="1"/>
</dbReference>
<evidence type="ECO:0000256" key="12">
    <source>
        <dbReference type="ARBA" id="ARBA00023136"/>
    </source>
</evidence>
<sequence>MFALGLWAARRTDHRNAAGLLVAGRAMPLWIGAFTMTATWVGGGYINGTAEAIYDPARGLVWAQAPWGYALSLVVGGLFFAYPMRRRRYTTLLDPFEQRYGPRVASVLFLPALVGEVFWSSAILVALGTTFGTIFDIDTQTAVLISAAVAIAYTVVGGLWSVAYTDVAQLTCIFLGLCGALPFAMARSGGLQEMWSRYQEQFGQAASLVPPLQSFSGGGAWGYSGWIWIDMSLLLILGGVPWGVYFQRVLACREARHAVWLSFAAAVGCLLLAVPAVLIGAAGATADWSTVMADAPEPALVLPYVLRYLTPPAVAVIGLGAVAAAVMSSVDSSILSASSMFAWNVYRPLLRPGASDMESRRVVRGAVLVIGSFATALAISVNSVYALWYLCADLVYVILFPQLVAVLFFRRATTAGSLAAVVVGFVLRLGGGEPILHLPAFLPYPMQDADGVIYFPFRTFAMLMSLATLWIVSWFTYDASTDAGRLDGFHLSDAPYMPLTDYLLYRVARNWPSPMAELKSRMSAEIGSDEYYHQYALEQFNRCVRNGIGIPVADKTVLEIGCGHGGITCFLAAAGAKSVVGLDLDPKRLAFAREVARRMAARIGCEQLHVHFLLASAVESSLADESFDMVLADNAFEHFYDPEAVLRESFRMLRPGGHVVVPNFVSIYSRHGAHLKNGLKLPWPNVLFSEQTVVRAVQRMAEDNPGLKDIYPGLRGEPKQIRDLRAHRDLNGITHGAFRKMAQRVGFNIKWLKPNATRAGFFLRPIPPLTIQMDVQDKAAIVTGGGTGVGRATALDLARRGCSVLINYSRSQAEAEQTAADIEAHGVKAIAIKADVADDEACKKMVQTAVDAFGGLHILVNNAGTTSFINHNDLDAVTDEVWDRILSVNLKGAFQCARAAKEPIEASGGGEIVNVSSVAGVIGVGSSIPYACSKAALNNLTVMLARVMAPKIRVNGVAPGFIAGRWLEKGLGDNYDAMKKAYERRLPAKEICDPEDVSAAILSLITGSDLVLGQTLVVDSGLVIMSIEFFQAKPRVAGFVQLTKRRIGHLRLSVVDQHNFVVPREIFKSLIDMKAYFARGRNIFPSSVHTYWPRLLGLALCAIVLLASPLPAAEPPAGDFYGDPIPPGAVARLGTIRFRHGGDTVYQIRFSPDDQLLASAGKDNLVRVWDPHTGQQLHRLEGHAGEVRDLAFFPASDRLASVSWLSSGNNDQTLCIWDLATGEMIHRIGLPGHGSLCVAVSPDGNTVVTAADDGDVDLWDANSGEKVSTSSMASVALRSLLFLDDGRTLASGSIYERTTDPGFALTVLDLDGQRPKQTFEFQLNTRNRTSDIDPRTGAGCILSPSADRGIVGVATNDGVVRFFDVATKAFTHEISGLPNKTTALSPDGKYVASGHQGISLRDRTRVEQADNFWSGDALISALDFSADGQQLVAATDTGILRLWDIESSEDLIEPGPTHDRWVKAIAFSPDGSCVVTGGMDDKLRCWNVATGEQLWSISARTNVLASTVLEFTPDGDEVLLGMRHNREVELYDAETGEKSQSITTAAHGDVLALSRDQRLLVLARANNGVEMVDLENGVKKQVGEGSRVRMDAVAIAPDGTTVATASRSGGRNEEPVVRLWDIDQQTEPIRSLMAPGDDSNKVYGADFVCFSPDGQYVAAASQQAILVWDTASGRLLWEFPSSGNRIWPIAFSPDSRLLATADNSEIVLYELATGEEAARLTGHETYLTCIVFHPDGQHLATGAWDGTTLVWDLSTLADELYSQSPSLDERLSKLWQALDDLDSHRGQSAVWALVRHGQAAVDLLTEKLEPERLPVIDKSELSTMLLELEDDEYATRERAMDKLAALGAAVTPHFEAVLQATPSLELRSRIIRLMREQEESLYEIDPAELLTLRSIQVLEQIATEPARQLLEHLATGDAEQLATKASQRALGRIERRFQDGLIDR</sequence>
<dbReference type="CDD" id="cd05233">
    <property type="entry name" value="SDR_c"/>
    <property type="match status" value="1"/>
</dbReference>
<dbReference type="SUPFAM" id="SSF50998">
    <property type="entry name" value="Quinoprotein alcohol dehydrogenase-like"/>
    <property type="match status" value="2"/>
</dbReference>
<feature type="transmembrane region" description="Helical" evidence="16">
    <location>
        <begin position="313"/>
        <end position="341"/>
    </location>
</feature>
<dbReference type="FunFam" id="3.40.50.720:FF:000084">
    <property type="entry name" value="Short-chain dehydrogenase reductase"/>
    <property type="match status" value="1"/>
</dbReference>
<feature type="repeat" description="WD" evidence="15">
    <location>
        <begin position="1138"/>
        <end position="1179"/>
    </location>
</feature>
<organism evidence="18">
    <name type="scientific">Cladocopium goreaui</name>
    <dbReference type="NCBI Taxonomy" id="2562237"/>
    <lineage>
        <taxon>Eukaryota</taxon>
        <taxon>Sar</taxon>
        <taxon>Alveolata</taxon>
        <taxon>Dinophyceae</taxon>
        <taxon>Suessiales</taxon>
        <taxon>Symbiodiniaceae</taxon>
        <taxon>Cladocopium</taxon>
    </lineage>
</organism>
<dbReference type="PANTHER" id="PTHR45897">
    <property type="entry name" value="HIGH-AFFINITY CHOLINE TRANSPORTER 1"/>
    <property type="match status" value="1"/>
</dbReference>
<feature type="transmembrane region" description="Helical" evidence="16">
    <location>
        <begin position="451"/>
        <end position="477"/>
    </location>
</feature>
<comment type="caution">
    <text evidence="18">The sequence shown here is derived from an EMBL/GenBank/DDBJ whole genome shotgun (WGS) entry which is preliminary data.</text>
</comment>
<keyword evidence="14" id="KW-0739">Sodium transport</keyword>
<evidence type="ECO:0000256" key="4">
    <source>
        <dbReference type="ARBA" id="ARBA00022574"/>
    </source>
</evidence>
<dbReference type="GO" id="GO:0008292">
    <property type="term" value="P:acetylcholine biosynthetic process"/>
    <property type="evidence" value="ECO:0007669"/>
    <property type="project" value="TreeGrafter"/>
</dbReference>
<keyword evidence="12 16" id="KW-0472">Membrane</keyword>
<evidence type="ECO:0000256" key="14">
    <source>
        <dbReference type="ARBA" id="ARBA00023201"/>
    </source>
</evidence>
<dbReference type="InterPro" id="IPR057326">
    <property type="entry name" value="KR_dom"/>
</dbReference>
<evidence type="ECO:0000256" key="10">
    <source>
        <dbReference type="ARBA" id="ARBA00023053"/>
    </source>
</evidence>
<keyword evidence="4 15" id="KW-0853">WD repeat</keyword>
<dbReference type="Gene3D" id="3.40.50.150">
    <property type="entry name" value="Vaccinia Virus protein VP39"/>
    <property type="match status" value="1"/>
</dbReference>
<feature type="repeat" description="WD" evidence="15">
    <location>
        <begin position="1180"/>
        <end position="1227"/>
    </location>
</feature>
<dbReference type="InterPro" id="IPR013216">
    <property type="entry name" value="Methyltransf_11"/>
</dbReference>
<keyword evidence="6" id="KW-0677">Repeat</keyword>
<dbReference type="Gene3D" id="3.40.50.720">
    <property type="entry name" value="NAD(P)-binding Rossmann-like Domain"/>
    <property type="match status" value="1"/>
</dbReference>
<keyword evidence="7" id="KW-0769">Symport</keyword>
<dbReference type="PRINTS" id="PR00080">
    <property type="entry name" value="SDRFAMILY"/>
</dbReference>
<dbReference type="InterPro" id="IPR036291">
    <property type="entry name" value="NAD(P)-bd_dom_sf"/>
</dbReference>
<dbReference type="Pfam" id="PF13360">
    <property type="entry name" value="PQQ_2"/>
    <property type="match status" value="1"/>
</dbReference>
<reference evidence="19 20" key="2">
    <citation type="submission" date="2024-05" db="EMBL/GenBank/DDBJ databases">
        <authorList>
            <person name="Chen Y."/>
            <person name="Shah S."/>
            <person name="Dougan E. K."/>
            <person name="Thang M."/>
            <person name="Chan C."/>
        </authorList>
    </citation>
    <scope>NUCLEOTIDE SEQUENCE [LARGE SCALE GENOMIC DNA]</scope>
</reference>
<dbReference type="Pfam" id="PF00106">
    <property type="entry name" value="adh_short"/>
    <property type="match status" value="1"/>
</dbReference>
<dbReference type="InterPro" id="IPR002372">
    <property type="entry name" value="PQQ_rpt_dom"/>
</dbReference>
<evidence type="ECO:0000256" key="7">
    <source>
        <dbReference type="ARBA" id="ARBA00022847"/>
    </source>
</evidence>
<dbReference type="CDD" id="cd11474">
    <property type="entry name" value="SLC5sbd_CHT"/>
    <property type="match status" value="1"/>
</dbReference>
<evidence type="ECO:0000256" key="11">
    <source>
        <dbReference type="ARBA" id="ARBA00023065"/>
    </source>
</evidence>
<comment type="subcellular location">
    <subcellularLocation>
        <location evidence="1">Membrane</location>
        <topology evidence="1">Multi-pass membrane protein</topology>
    </subcellularLocation>
</comment>
<dbReference type="EMBL" id="CAMXCT010000001">
    <property type="protein sequence ID" value="CAI3971687.1"/>
    <property type="molecule type" value="Genomic_DNA"/>
</dbReference>
<dbReference type="InterPro" id="IPR011047">
    <property type="entry name" value="Quinoprotein_ADH-like_sf"/>
</dbReference>
<evidence type="ECO:0000256" key="8">
    <source>
        <dbReference type="ARBA" id="ARBA00022979"/>
    </source>
</evidence>
<feature type="repeat" description="WD" evidence="15">
    <location>
        <begin position="1419"/>
        <end position="1453"/>
    </location>
</feature>
<dbReference type="Proteomes" id="UP001152797">
    <property type="component" value="Unassembled WGS sequence"/>
</dbReference>
<dbReference type="SMART" id="SM00822">
    <property type="entry name" value="PKS_KR"/>
    <property type="match status" value="1"/>
</dbReference>
<feature type="transmembrane region" description="Helical" evidence="16">
    <location>
        <begin position="20"/>
        <end position="46"/>
    </location>
</feature>
<evidence type="ECO:0000313" key="19">
    <source>
        <dbReference type="EMBL" id="CAL4758999.1"/>
    </source>
</evidence>
<dbReference type="GO" id="GO:0005886">
    <property type="term" value="C:plasma membrane"/>
    <property type="evidence" value="ECO:0007669"/>
    <property type="project" value="TreeGrafter"/>
</dbReference>
<dbReference type="InterPro" id="IPR001734">
    <property type="entry name" value="Na/solute_symporter"/>
</dbReference>
<dbReference type="PANTHER" id="PTHR45897:SF4">
    <property type="entry name" value="HIGH-AFFINITY CHOLINE TRANSPORTER 1"/>
    <property type="match status" value="1"/>
</dbReference>
<dbReference type="InterPro" id="IPR052244">
    <property type="entry name" value="Choline_transporter"/>
</dbReference>
<dbReference type="PROSITE" id="PS00061">
    <property type="entry name" value="ADH_SHORT"/>
    <property type="match status" value="1"/>
</dbReference>
<protein>
    <submittedName>
        <fullName evidence="19">High affinity choline transporter 1 (HCHT1) (Hemicholinium-3-sensitive choline transporter) (CHT) (Solute carrier family 5 member 7)</fullName>
    </submittedName>
</protein>
<dbReference type="PROSITE" id="PS50082">
    <property type="entry name" value="WD_REPEATS_2"/>
    <property type="match status" value="6"/>
</dbReference>
<dbReference type="InterPro" id="IPR015943">
    <property type="entry name" value="WD40/YVTN_repeat-like_dom_sf"/>
</dbReference>
<feature type="transmembrane region" description="Helical" evidence="16">
    <location>
        <begin position="66"/>
        <end position="84"/>
    </location>
</feature>
<feature type="repeat" description="WD" evidence="15">
    <location>
        <begin position="1455"/>
        <end position="1496"/>
    </location>
</feature>
<feature type="transmembrane region" description="Helical" evidence="16">
    <location>
        <begin position="415"/>
        <end position="431"/>
    </location>
</feature>
<dbReference type="GO" id="GO:0005307">
    <property type="term" value="F:choline:sodium symporter activity"/>
    <property type="evidence" value="ECO:0007669"/>
    <property type="project" value="TreeGrafter"/>
</dbReference>
<evidence type="ECO:0000256" key="13">
    <source>
        <dbReference type="ARBA" id="ARBA00023180"/>
    </source>
</evidence>
<feature type="transmembrane region" description="Helical" evidence="16">
    <location>
        <begin position="141"/>
        <end position="160"/>
    </location>
</feature>
<dbReference type="EMBL" id="CAMXCT020000001">
    <property type="protein sequence ID" value="CAL1125062.1"/>
    <property type="molecule type" value="Genomic_DNA"/>
</dbReference>
<feature type="transmembrane region" description="Helical" evidence="16">
    <location>
        <begin position="225"/>
        <end position="246"/>
    </location>
</feature>
<dbReference type="Pfam" id="PF00400">
    <property type="entry name" value="WD40"/>
    <property type="match status" value="5"/>
</dbReference>
<evidence type="ECO:0000256" key="16">
    <source>
        <dbReference type="SAM" id="Phobius"/>
    </source>
</evidence>
<dbReference type="SUPFAM" id="SSF53335">
    <property type="entry name" value="S-adenosyl-L-methionine-dependent methyltransferases"/>
    <property type="match status" value="1"/>
</dbReference>
<evidence type="ECO:0000256" key="3">
    <source>
        <dbReference type="ARBA" id="ARBA00022448"/>
    </source>
</evidence>
<proteinExistence type="inferred from homology"/>
<dbReference type="SMART" id="SM00320">
    <property type="entry name" value="WD40"/>
    <property type="match status" value="11"/>
</dbReference>
<dbReference type="GO" id="GO:0008757">
    <property type="term" value="F:S-adenosylmethionine-dependent methyltransferase activity"/>
    <property type="evidence" value="ECO:0007669"/>
    <property type="project" value="InterPro"/>
</dbReference>
<evidence type="ECO:0000256" key="9">
    <source>
        <dbReference type="ARBA" id="ARBA00022989"/>
    </source>
</evidence>
<dbReference type="Pfam" id="PF00474">
    <property type="entry name" value="SSF"/>
    <property type="match status" value="1"/>
</dbReference>
<feature type="transmembrane region" description="Helical" evidence="16">
    <location>
        <begin position="105"/>
        <end position="135"/>
    </location>
</feature>
<evidence type="ECO:0000256" key="1">
    <source>
        <dbReference type="ARBA" id="ARBA00004141"/>
    </source>
</evidence>
<evidence type="ECO:0000256" key="6">
    <source>
        <dbReference type="ARBA" id="ARBA00022737"/>
    </source>
</evidence>
<dbReference type="InterPro" id="IPR002347">
    <property type="entry name" value="SDR_fam"/>
</dbReference>
<dbReference type="InterPro" id="IPR029063">
    <property type="entry name" value="SAM-dependent_MTases_sf"/>
</dbReference>
<gene>
    <name evidence="18" type="ORF">C1SCF055_LOCUS277</name>
</gene>
<feature type="transmembrane region" description="Helical" evidence="16">
    <location>
        <begin position="258"/>
        <end position="282"/>
    </location>
</feature>
<dbReference type="PRINTS" id="PR00081">
    <property type="entry name" value="GDHRDH"/>
</dbReference>
<feature type="transmembrane region" description="Helical" evidence="16">
    <location>
        <begin position="167"/>
        <end position="186"/>
    </location>
</feature>
<dbReference type="OrthoDB" id="546820at2759"/>
<dbReference type="PROSITE" id="PS00678">
    <property type="entry name" value="WD_REPEATS_1"/>
    <property type="match status" value="2"/>
</dbReference>
<evidence type="ECO:0000259" key="17">
    <source>
        <dbReference type="SMART" id="SM00822"/>
    </source>
</evidence>
<dbReference type="InterPro" id="IPR019775">
    <property type="entry name" value="WD40_repeat_CS"/>
</dbReference>
<comment type="similarity">
    <text evidence="2">Belongs to the sodium:solute symporter (SSF) (TC 2.A.21) family.</text>
</comment>
<keyword evidence="8" id="KW-0530">Neurotransmitter biosynthesis</keyword>
<keyword evidence="3" id="KW-0813">Transport</keyword>
<dbReference type="EMBL" id="CAMXCT030000001">
    <property type="protein sequence ID" value="CAL4758999.1"/>
    <property type="molecule type" value="Genomic_DNA"/>
</dbReference>
<evidence type="ECO:0000313" key="20">
    <source>
        <dbReference type="Proteomes" id="UP001152797"/>
    </source>
</evidence>
<keyword evidence="13" id="KW-0325">Glycoprotein</keyword>
<dbReference type="Pfam" id="PF08241">
    <property type="entry name" value="Methyltransf_11"/>
    <property type="match status" value="1"/>
</dbReference>
<keyword evidence="20" id="KW-1185">Reference proteome</keyword>
<evidence type="ECO:0000256" key="2">
    <source>
        <dbReference type="ARBA" id="ARBA00006434"/>
    </source>
</evidence>
<keyword evidence="10" id="KW-0915">Sodium</keyword>